<dbReference type="GO" id="GO:0051213">
    <property type="term" value="F:dioxygenase activity"/>
    <property type="evidence" value="ECO:0007669"/>
    <property type="project" value="UniProtKB-KW"/>
</dbReference>
<dbReference type="PANTHER" id="PTHR41517:SF1">
    <property type="entry name" value="CUPIN"/>
    <property type="match status" value="1"/>
</dbReference>
<evidence type="ECO:0000313" key="4">
    <source>
        <dbReference type="EMBL" id="CUV20464.1"/>
    </source>
</evidence>
<proteinExistence type="predicted"/>
<dbReference type="EMBL" id="LN899820">
    <property type="protein sequence ID" value="CUV53525.1"/>
    <property type="molecule type" value="Genomic_DNA"/>
</dbReference>
<keyword evidence="1 4" id="KW-0223">Dioxygenase</keyword>
<accession>A0A0K1ZJH0</accession>
<dbReference type="EMBL" id="CP085043">
    <property type="protein sequence ID" value="UZF13381.1"/>
    <property type="molecule type" value="Genomic_DNA"/>
</dbReference>
<dbReference type="CDD" id="cd06992">
    <property type="entry name" value="cupin_GDO-like_C"/>
    <property type="match status" value="1"/>
</dbReference>
<dbReference type="Pfam" id="PF07883">
    <property type="entry name" value="Cupin_2"/>
    <property type="match status" value="2"/>
</dbReference>
<evidence type="ECO:0000313" key="5">
    <source>
        <dbReference type="EMBL" id="CUV32003.1"/>
    </source>
</evidence>
<evidence type="ECO:0000259" key="3">
    <source>
        <dbReference type="Pfam" id="PF07883"/>
    </source>
</evidence>
<organism evidence="4">
    <name type="scientific">Ralstonia solanacearum</name>
    <name type="common">Pseudomonas solanacearum</name>
    <dbReference type="NCBI Taxonomy" id="305"/>
    <lineage>
        <taxon>Bacteria</taxon>
        <taxon>Pseudomonadati</taxon>
        <taxon>Pseudomonadota</taxon>
        <taxon>Betaproteobacteria</taxon>
        <taxon>Burkholderiales</taxon>
        <taxon>Burkholderiaceae</taxon>
        <taxon>Ralstonia</taxon>
        <taxon>Ralstonia solanacearum species complex</taxon>
    </lineage>
</organism>
<dbReference type="CDD" id="cd02216">
    <property type="entry name" value="cupin_GDO-like_N"/>
    <property type="match status" value="1"/>
</dbReference>
<evidence type="ECO:0000313" key="6">
    <source>
        <dbReference type="EMBL" id="CUV53525.1"/>
    </source>
</evidence>
<evidence type="ECO:0000256" key="2">
    <source>
        <dbReference type="ARBA" id="ARBA00023002"/>
    </source>
</evidence>
<dbReference type="EC" id="1.13.-.-" evidence="4"/>
<feature type="domain" description="Cupin type-2" evidence="3">
    <location>
        <begin position="280"/>
        <end position="345"/>
    </location>
</feature>
<dbReference type="InterPro" id="IPR014710">
    <property type="entry name" value="RmlC-like_jellyroll"/>
</dbReference>
<dbReference type="SUPFAM" id="SSF51182">
    <property type="entry name" value="RmlC-like cupins"/>
    <property type="match status" value="1"/>
</dbReference>
<reference evidence="7" key="2">
    <citation type="submission" date="2021-10" db="EMBL/GenBank/DDBJ databases">
        <title>Complete genome sequences of five Ralstonia solancearum strains isolated from sunflower.</title>
        <authorList>
            <person name="She X."/>
            <person name="He Z."/>
        </authorList>
    </citation>
    <scope>NUCLEOTIDE SEQUENCE</scope>
    <source>
        <strain evidence="7">RS638</strain>
    </source>
</reference>
<dbReference type="InterPro" id="IPR011051">
    <property type="entry name" value="RmlC_Cupin_sf"/>
</dbReference>
<feature type="domain" description="Cupin type-2" evidence="3">
    <location>
        <begin position="108"/>
        <end position="174"/>
    </location>
</feature>
<sequence>MTTTAYDAYRESIAGRADVADTPELLAYYQQLARLQAGALWTVANKIEPWQPKSDSVPVLWRYRDLRDHVLRSVALVSPEKAGRRVIYLNNPGRQEVSAAVGWLYSGLQVMHPGEVATAHAHSSSALRFIMEGRGAYTIVDGHKMTLDANDFVLTPNGTWHEHGVEADGLPCIWQDGLDIPLVNALEAGFYAVHPDLHQAVGYPVNDSTALWGAPGLRPHDARWSKPYSPLFKYAWGPTYEALQRYAYTVEGSPFDGALMHYANPVTGGHVMSTIGASMQLLRPGFVGKAHRHTGSFLYQVAKGSGYSIINGQRFDWRERDIFCVPSWAWHEHVNGSASEDACLFCFSDLPVMEKLGLYREEALADNDGHQPLPGPAAK</sequence>
<evidence type="ECO:0000313" key="7">
    <source>
        <dbReference type="EMBL" id="UZF13381.1"/>
    </source>
</evidence>
<dbReference type="FunFam" id="2.60.120.10:FF:000274">
    <property type="entry name" value="Gentisate 1,2-dioxygenase"/>
    <property type="match status" value="1"/>
</dbReference>
<dbReference type="EMBL" id="LN899821">
    <property type="protein sequence ID" value="CUV20464.1"/>
    <property type="molecule type" value="Genomic_DNA"/>
</dbReference>
<dbReference type="EMBL" id="LN899824">
    <property type="protein sequence ID" value="CUV32003.1"/>
    <property type="molecule type" value="Genomic_DNA"/>
</dbReference>
<evidence type="ECO:0000256" key="1">
    <source>
        <dbReference type="ARBA" id="ARBA00022964"/>
    </source>
</evidence>
<dbReference type="InterPro" id="IPR047183">
    <property type="entry name" value="GDO-like"/>
</dbReference>
<gene>
    <name evidence="7" type="ORF">LH706_09845</name>
    <name evidence="4" type="ORF">PSS4_v1_1510028</name>
    <name evidence="5" type="ORF">RUN1985_v1_1390018</name>
    <name evidence="6" type="ORF">RUN215_v1_140086</name>
</gene>
<dbReference type="AlphaFoldDB" id="A0A0K1ZJH0"/>
<dbReference type="PANTHER" id="PTHR41517">
    <property type="entry name" value="1,2-DIOXYGENASE PROTEIN-RELATED"/>
    <property type="match status" value="1"/>
</dbReference>
<protein>
    <submittedName>
        <fullName evidence="7">Cupin domain-containing protein</fullName>
    </submittedName>
    <submittedName>
        <fullName evidence="4">Putative dioxygenase oxidoreductase protein</fullName>
        <ecNumber evidence="4">1.13.-.-</ecNumber>
    </submittedName>
</protein>
<name>A0A0K1ZJH0_RALSL</name>
<keyword evidence="2 4" id="KW-0560">Oxidoreductase</keyword>
<dbReference type="PATRIC" id="fig|305.107.peg.4589"/>
<dbReference type="InterPro" id="IPR013096">
    <property type="entry name" value="Cupin_2"/>
</dbReference>
<reference evidence="4" key="1">
    <citation type="submission" date="2015-10" db="EMBL/GenBank/DDBJ databases">
        <authorList>
            <person name="Gilbert D.G."/>
        </authorList>
    </citation>
    <scope>NUCLEOTIDE SEQUENCE</scope>
    <source>
        <strain evidence="4">Phyl III-seqv23</strain>
    </source>
</reference>
<dbReference type="Gene3D" id="2.60.120.10">
    <property type="entry name" value="Jelly Rolls"/>
    <property type="match status" value="1"/>
</dbReference>